<feature type="domain" description="Nephrocystin 3-like N-terminal" evidence="2">
    <location>
        <begin position="83"/>
        <end position="148"/>
    </location>
</feature>
<dbReference type="OrthoDB" id="163438at2759"/>
<sequence>MKALPRGSDLRFLTANATYPPPSMDNLSSKGVTIEAKRLLDTSIHRSYRPLSPVLRRARARFPDGLASRIGLKPRYYMILSVEDDISDQFEEFICKTVSECSILGPILLVIDALDECGGQARNDFLKLLSNQELMKKIPPNLRIFITSHPDHDVKTIFSHV</sequence>
<dbReference type="HOGENOM" id="CLU_1644806_0_0_1"/>
<evidence type="ECO:0000313" key="3">
    <source>
        <dbReference type="EMBL" id="KIJ39163.1"/>
    </source>
</evidence>
<keyword evidence="1" id="KW-0677">Repeat</keyword>
<name>A0A0C9U815_SPHS4</name>
<dbReference type="Proteomes" id="UP000054279">
    <property type="component" value="Unassembled WGS sequence"/>
</dbReference>
<evidence type="ECO:0000256" key="1">
    <source>
        <dbReference type="ARBA" id="ARBA00022737"/>
    </source>
</evidence>
<proteinExistence type="predicted"/>
<dbReference type="InterPro" id="IPR056884">
    <property type="entry name" value="NPHP3-like_N"/>
</dbReference>
<keyword evidence="4" id="KW-1185">Reference proteome</keyword>
<gene>
    <name evidence="3" type="ORF">M422DRAFT_258052</name>
</gene>
<protein>
    <recommendedName>
        <fullName evidence="2">Nephrocystin 3-like N-terminal domain-containing protein</fullName>
    </recommendedName>
</protein>
<accession>A0A0C9U815</accession>
<evidence type="ECO:0000313" key="4">
    <source>
        <dbReference type="Proteomes" id="UP000054279"/>
    </source>
</evidence>
<dbReference type="AlphaFoldDB" id="A0A0C9U815"/>
<evidence type="ECO:0000259" key="2">
    <source>
        <dbReference type="Pfam" id="PF24883"/>
    </source>
</evidence>
<dbReference type="EMBL" id="KN837154">
    <property type="protein sequence ID" value="KIJ39163.1"/>
    <property type="molecule type" value="Genomic_DNA"/>
</dbReference>
<dbReference type="Pfam" id="PF24883">
    <property type="entry name" value="NPHP3_N"/>
    <property type="match status" value="1"/>
</dbReference>
<reference evidence="3 4" key="1">
    <citation type="submission" date="2014-06" db="EMBL/GenBank/DDBJ databases">
        <title>Evolutionary Origins and Diversification of the Mycorrhizal Mutualists.</title>
        <authorList>
            <consortium name="DOE Joint Genome Institute"/>
            <consortium name="Mycorrhizal Genomics Consortium"/>
            <person name="Kohler A."/>
            <person name="Kuo A."/>
            <person name="Nagy L.G."/>
            <person name="Floudas D."/>
            <person name="Copeland A."/>
            <person name="Barry K.W."/>
            <person name="Cichocki N."/>
            <person name="Veneault-Fourrey C."/>
            <person name="LaButti K."/>
            <person name="Lindquist E.A."/>
            <person name="Lipzen A."/>
            <person name="Lundell T."/>
            <person name="Morin E."/>
            <person name="Murat C."/>
            <person name="Riley R."/>
            <person name="Ohm R."/>
            <person name="Sun H."/>
            <person name="Tunlid A."/>
            <person name="Henrissat B."/>
            <person name="Grigoriev I.V."/>
            <person name="Hibbett D.S."/>
            <person name="Martin F."/>
        </authorList>
    </citation>
    <scope>NUCLEOTIDE SEQUENCE [LARGE SCALE GENOMIC DNA]</scope>
    <source>
        <strain evidence="3 4">SS14</strain>
    </source>
</reference>
<organism evidence="3 4">
    <name type="scientific">Sphaerobolus stellatus (strain SS14)</name>
    <dbReference type="NCBI Taxonomy" id="990650"/>
    <lineage>
        <taxon>Eukaryota</taxon>
        <taxon>Fungi</taxon>
        <taxon>Dikarya</taxon>
        <taxon>Basidiomycota</taxon>
        <taxon>Agaricomycotina</taxon>
        <taxon>Agaricomycetes</taxon>
        <taxon>Phallomycetidae</taxon>
        <taxon>Geastrales</taxon>
        <taxon>Sphaerobolaceae</taxon>
        <taxon>Sphaerobolus</taxon>
    </lineage>
</organism>